<comment type="subcellular location">
    <subcellularLocation>
        <location evidence="1">Cell membrane</location>
        <topology evidence="1">Multi-pass membrane protein</topology>
    </subcellularLocation>
</comment>
<evidence type="ECO:0000313" key="10">
    <source>
        <dbReference type="Proteomes" id="UP000621540"/>
    </source>
</evidence>
<evidence type="ECO:0000313" key="9">
    <source>
        <dbReference type="EMBL" id="MBC5752580.1"/>
    </source>
</evidence>
<feature type="transmembrane region" description="Helical" evidence="7">
    <location>
        <begin position="39"/>
        <end position="59"/>
    </location>
</feature>
<feature type="transmembrane region" description="Helical" evidence="7">
    <location>
        <begin position="71"/>
        <end position="90"/>
    </location>
</feature>
<sequence>MKKKQLQSSLLLLLTAMIWGTAFVAQSVAMDYIEPFTFNASRFLLGGVVLLPLIALRSRRERRTETGDKKLLWKGGILCGIVLCIASAFQQLGIQGTTVGKTGFITALYIVLVPVFGVFLHKKAGIRLWLSVLVAIFGLYLLCMNTEHFSINHYDVILLLCAASFAVQILCVDHFSPKVDPVKLSCIQFLVCSLLSFLMMVLTEHPSMAAVMTAWQPILYAGILSCGVAYTLQVVAQTSLNPVIASLIMSLESVISAIAGWLVLGQHLSGREIAGCVVMFAAIILAQLPSKTAK</sequence>
<dbReference type="PANTHER" id="PTHR42920:SF5">
    <property type="entry name" value="EAMA DOMAIN-CONTAINING PROTEIN"/>
    <property type="match status" value="1"/>
</dbReference>
<keyword evidence="10" id="KW-1185">Reference proteome</keyword>
<keyword evidence="6 7" id="KW-0472">Membrane</keyword>
<keyword evidence="5 7" id="KW-1133">Transmembrane helix</keyword>
<dbReference type="InterPro" id="IPR000620">
    <property type="entry name" value="EamA_dom"/>
</dbReference>
<evidence type="ECO:0000256" key="5">
    <source>
        <dbReference type="ARBA" id="ARBA00022989"/>
    </source>
</evidence>
<feature type="transmembrane region" description="Helical" evidence="7">
    <location>
        <begin position="102"/>
        <end position="119"/>
    </location>
</feature>
<dbReference type="SUPFAM" id="SSF103481">
    <property type="entry name" value="Multidrug resistance efflux transporter EmrE"/>
    <property type="match status" value="2"/>
</dbReference>
<dbReference type="Proteomes" id="UP000621540">
    <property type="component" value="Unassembled WGS sequence"/>
</dbReference>
<evidence type="ECO:0000256" key="4">
    <source>
        <dbReference type="ARBA" id="ARBA00022692"/>
    </source>
</evidence>
<dbReference type="RefSeq" id="WP_186981367.1">
    <property type="nucleotide sequence ID" value="NZ_JACOQH010000001.1"/>
</dbReference>
<comment type="caution">
    <text evidence="9">The sequence shown here is derived from an EMBL/GenBank/DDBJ whole genome shotgun (WGS) entry which is preliminary data.</text>
</comment>
<keyword evidence="4 7" id="KW-0812">Transmembrane</keyword>
<dbReference type="InterPro" id="IPR037185">
    <property type="entry name" value="EmrE-like"/>
</dbReference>
<feature type="transmembrane region" description="Helical" evidence="7">
    <location>
        <begin position="126"/>
        <end position="142"/>
    </location>
</feature>
<feature type="domain" description="EamA" evidence="8">
    <location>
        <begin position="10"/>
        <end position="142"/>
    </location>
</feature>
<feature type="transmembrane region" description="Helical" evidence="7">
    <location>
        <begin position="184"/>
        <end position="202"/>
    </location>
</feature>
<dbReference type="InterPro" id="IPR051258">
    <property type="entry name" value="Diverse_Substrate_Transporter"/>
</dbReference>
<dbReference type="PANTHER" id="PTHR42920">
    <property type="entry name" value="OS03G0707200 PROTEIN-RELATED"/>
    <property type="match status" value="1"/>
</dbReference>
<reference evidence="9 10" key="1">
    <citation type="submission" date="2020-08" db="EMBL/GenBank/DDBJ databases">
        <title>Genome public.</title>
        <authorList>
            <person name="Liu C."/>
            <person name="Sun Q."/>
        </authorList>
    </citation>
    <scope>NUCLEOTIDE SEQUENCE [LARGE SCALE GENOMIC DNA]</scope>
    <source>
        <strain evidence="9 10">BX0805</strain>
    </source>
</reference>
<evidence type="ECO:0000256" key="2">
    <source>
        <dbReference type="ARBA" id="ARBA00007362"/>
    </source>
</evidence>
<organism evidence="9 10">
    <name type="scientific">Roseburia yibonii</name>
    <dbReference type="NCBI Taxonomy" id="2763063"/>
    <lineage>
        <taxon>Bacteria</taxon>
        <taxon>Bacillati</taxon>
        <taxon>Bacillota</taxon>
        <taxon>Clostridia</taxon>
        <taxon>Lachnospirales</taxon>
        <taxon>Lachnospiraceae</taxon>
        <taxon>Roseburia</taxon>
    </lineage>
</organism>
<feature type="domain" description="EamA" evidence="8">
    <location>
        <begin position="156"/>
        <end position="285"/>
    </location>
</feature>
<feature type="transmembrane region" description="Helical" evidence="7">
    <location>
        <begin position="154"/>
        <end position="172"/>
    </location>
</feature>
<evidence type="ECO:0000256" key="6">
    <source>
        <dbReference type="ARBA" id="ARBA00023136"/>
    </source>
</evidence>
<comment type="similarity">
    <text evidence="2">Belongs to the EamA transporter family.</text>
</comment>
<evidence type="ECO:0000256" key="3">
    <source>
        <dbReference type="ARBA" id="ARBA00022475"/>
    </source>
</evidence>
<protein>
    <submittedName>
        <fullName evidence="9">DMT family transporter</fullName>
    </submittedName>
</protein>
<keyword evidence="3" id="KW-1003">Cell membrane</keyword>
<evidence type="ECO:0000256" key="7">
    <source>
        <dbReference type="SAM" id="Phobius"/>
    </source>
</evidence>
<dbReference type="EMBL" id="JACOQH010000001">
    <property type="protein sequence ID" value="MBC5752580.1"/>
    <property type="molecule type" value="Genomic_DNA"/>
</dbReference>
<proteinExistence type="inferred from homology"/>
<name>A0ABR7I6M7_9FIRM</name>
<evidence type="ECO:0000259" key="8">
    <source>
        <dbReference type="Pfam" id="PF00892"/>
    </source>
</evidence>
<feature type="transmembrane region" description="Helical" evidence="7">
    <location>
        <begin position="270"/>
        <end position="288"/>
    </location>
</feature>
<gene>
    <name evidence="9" type="ORF">H8Z76_00825</name>
</gene>
<feature type="transmembrane region" description="Helical" evidence="7">
    <location>
        <begin position="214"/>
        <end position="232"/>
    </location>
</feature>
<evidence type="ECO:0000256" key="1">
    <source>
        <dbReference type="ARBA" id="ARBA00004651"/>
    </source>
</evidence>
<accession>A0ABR7I6M7</accession>
<feature type="transmembrane region" description="Helical" evidence="7">
    <location>
        <begin position="244"/>
        <end position="264"/>
    </location>
</feature>
<dbReference type="Pfam" id="PF00892">
    <property type="entry name" value="EamA"/>
    <property type="match status" value="2"/>
</dbReference>